<evidence type="ECO:0000313" key="2">
    <source>
        <dbReference type="Proteomes" id="UP000000770"/>
    </source>
</evidence>
<evidence type="ECO:0000313" key="1">
    <source>
        <dbReference type="EMBL" id="ABX51723.1"/>
    </source>
</evidence>
<keyword evidence="1" id="KW-0614">Plasmid</keyword>
<geneLocation type="plasmid" evidence="1 2">
    <name>pS19501</name>
</geneLocation>
<name>A9L6E1_SHEB9</name>
<dbReference type="AlphaFoldDB" id="A9L6E1"/>
<dbReference type="KEGG" id="sbn:Sbal195_4567"/>
<reference evidence="1 2" key="1">
    <citation type="submission" date="2007-11" db="EMBL/GenBank/DDBJ databases">
        <title>Complete sequence of plasmid1 pS19501 of Shewanella baltica OS195.</title>
        <authorList>
            <consortium name="US DOE Joint Genome Institute"/>
            <person name="Copeland A."/>
            <person name="Lucas S."/>
            <person name="Lapidus A."/>
            <person name="Barry K."/>
            <person name="Glavina del Rio T."/>
            <person name="Dalin E."/>
            <person name="Tice H."/>
            <person name="Pitluck S."/>
            <person name="Chain P."/>
            <person name="Malfatti S."/>
            <person name="Shin M."/>
            <person name="Vergez L."/>
            <person name="Schmutz J."/>
            <person name="Larimer F."/>
            <person name="Land M."/>
            <person name="Hauser L."/>
            <person name="Kyrpides N."/>
            <person name="Kim E."/>
            <person name="Brettar I."/>
            <person name="Rodrigues J."/>
            <person name="Konstantinidis K."/>
            <person name="Klappenbach J."/>
            <person name="Hofle M."/>
            <person name="Tiedje J."/>
            <person name="Richardson P."/>
        </authorList>
    </citation>
    <scope>NUCLEOTIDE SEQUENCE [LARGE SCALE GENOMIC DNA]</scope>
    <source>
        <strain evidence="2">OS195</strain>
        <plasmid evidence="2">Plasmid pS19501</plasmid>
    </source>
</reference>
<dbReference type="RefSeq" id="WP_012197926.1">
    <property type="nucleotide sequence ID" value="NC_009998.1"/>
</dbReference>
<organism evidence="1 2">
    <name type="scientific">Shewanella baltica (strain OS195)</name>
    <dbReference type="NCBI Taxonomy" id="399599"/>
    <lineage>
        <taxon>Bacteria</taxon>
        <taxon>Pseudomonadati</taxon>
        <taxon>Pseudomonadota</taxon>
        <taxon>Gammaproteobacteria</taxon>
        <taxon>Alteromonadales</taxon>
        <taxon>Shewanellaceae</taxon>
        <taxon>Shewanella</taxon>
    </lineage>
</organism>
<gene>
    <name evidence="1" type="ordered locus">Sbal195_4567</name>
</gene>
<sequence length="251" mass="27448">MSNKEVVSEFIKKGTEIAGGATGAALGFLAAGPVGAAAGGAVGVIITQTGGVVADFVERTLSHRETVRAASATSLSLEKIQEKFDAGLQPRDDDFFRLRIGYRPKAEDLFEAMMLKSKNQYEEHKVHFYANLFANACFDKALSADTVSWFMLVLDKLTFSHIETLNEFVLLGSNSKWVWSHLSAIADKSSVVAAQLEEMKGMRLLSLDHWGDTPIKATPIAVQFIQAIGFSNPFDSQYDHVIRSNNDVSNI</sequence>
<dbReference type="HOGENOM" id="CLU_1106522_0_0_6"/>
<dbReference type="EMBL" id="CP000892">
    <property type="protein sequence ID" value="ABX51723.1"/>
    <property type="molecule type" value="Genomic_DNA"/>
</dbReference>
<protein>
    <submittedName>
        <fullName evidence="1">Uncharacterized protein</fullName>
    </submittedName>
</protein>
<accession>A9L6E1</accession>
<dbReference type="Proteomes" id="UP000000770">
    <property type="component" value="Plasmid pS19501"/>
</dbReference>
<proteinExistence type="predicted"/>